<keyword evidence="3" id="KW-1185">Reference proteome</keyword>
<reference evidence="2 3" key="1">
    <citation type="submission" date="2019-03" db="EMBL/GenBank/DDBJ databases">
        <title>Genomic Encyclopedia of Type Strains, Phase IV (KMG-IV): sequencing the most valuable type-strain genomes for metagenomic binning, comparative biology and taxonomic classification.</title>
        <authorList>
            <person name="Goeker M."/>
        </authorList>
    </citation>
    <scope>NUCLEOTIDE SEQUENCE [LARGE SCALE GENOMIC DNA]</scope>
    <source>
        <strain evidence="2 3">DSM 24179</strain>
    </source>
</reference>
<dbReference type="OrthoDB" id="596403at2"/>
<organism evidence="2 3">
    <name type="scientific">Natronoflexus pectinivorans</name>
    <dbReference type="NCBI Taxonomy" id="682526"/>
    <lineage>
        <taxon>Bacteria</taxon>
        <taxon>Pseudomonadati</taxon>
        <taxon>Bacteroidota</taxon>
        <taxon>Bacteroidia</taxon>
        <taxon>Marinilabiliales</taxon>
        <taxon>Marinilabiliaceae</taxon>
        <taxon>Natronoflexus</taxon>
    </lineage>
</organism>
<dbReference type="GO" id="GO:0005886">
    <property type="term" value="C:plasma membrane"/>
    <property type="evidence" value="ECO:0007669"/>
    <property type="project" value="TreeGrafter"/>
</dbReference>
<accession>A0A4R2GI67</accession>
<evidence type="ECO:0000259" key="1">
    <source>
        <dbReference type="Pfam" id="PF05170"/>
    </source>
</evidence>
<dbReference type="EMBL" id="SLWK01000011">
    <property type="protein sequence ID" value="TCO06979.1"/>
    <property type="molecule type" value="Genomic_DNA"/>
</dbReference>
<proteinExistence type="predicted"/>
<sequence length="844" mass="93988">MKKFLKIFFGVLAGIFLLLLILPFVFKGKIEAKVQEIINDEIHATVSWDKFSLSLIRNFPNLHMGLDGLTVINDAPFEGDTLVHVGRFSLAVDVMSAIRGDAIDIRSVLVDKPIINLKVNSDSIANWDIVPESDAPTPVAEEDAAEMPSFSIQLQSFEIRDAALSYSDATMNLKTSLKGFNSRIRGDFTDTYTTINLVSNVEAFDLEMDNIRYLNRATIDLRADVGADLENMVFTFEDNELIFSRIPLFIEGYVAMLDEGYDMDLRMAARQTEFRTLLALVPEAFMQDLDGLRTEGSLALEATAKGKYIDEDHLPAFNILLDVKDGVIQYPDLPKSINNIQIFFQVDNPGGSMDNTIAEIRTFHFELDNNPFDANLHISTPISNAVFKGAMIGSIDLASLADAIPMDSIDLKGLITSDLTLDGDYNMIENEQYEDIKANGNVTLTNFEFRSPDFPMGVIISEADLFFSPRYLELRSFASRVGESDFGLTGRLENYLAYALKDGTLRGRLDHVSQFINTNELMALAGDEPVEADQEAEPLQKVLIPGNIEFNMSTRIDRILYDRLDLTNTTGNLQIKDSRVVMNGLRTHLLNGNMVMNGEYNTQDTIRPFVDFDLAINSFDINMAAHSFSMVESFLPVAKNAQGQVSSSFKFNTILGDDMSPLLNTFNGAGNLRSNNIEVSGSKVQDAMATMLRDERYKVANARNVRVNFTIENGNLTVEPFDVEVFGKSVNIAGTQSLDQQMDFTMRMPVSRSEISNVAGLLGGNISSSGGDVMLGINITGTPTDPKLSINADDLQRAVRDEVRREVERAAERAIEQGVEEILKDENVQERIEDAGRRLRDRFR</sequence>
<gene>
    <name evidence="2" type="ORF">EV194_11199</name>
</gene>
<dbReference type="InterPro" id="IPR007844">
    <property type="entry name" value="AsmA"/>
</dbReference>
<dbReference type="RefSeq" id="WP_132434563.1">
    <property type="nucleotide sequence ID" value="NZ_SLWK01000011.1"/>
</dbReference>
<evidence type="ECO:0000313" key="3">
    <source>
        <dbReference type="Proteomes" id="UP000295221"/>
    </source>
</evidence>
<dbReference type="PANTHER" id="PTHR30441">
    <property type="entry name" value="DUF748 DOMAIN-CONTAINING PROTEIN"/>
    <property type="match status" value="1"/>
</dbReference>
<dbReference type="Proteomes" id="UP000295221">
    <property type="component" value="Unassembled WGS sequence"/>
</dbReference>
<feature type="domain" description="AsmA" evidence="1">
    <location>
        <begin position="1"/>
        <end position="175"/>
    </location>
</feature>
<dbReference type="GO" id="GO:0090313">
    <property type="term" value="P:regulation of protein targeting to membrane"/>
    <property type="evidence" value="ECO:0007669"/>
    <property type="project" value="TreeGrafter"/>
</dbReference>
<dbReference type="Pfam" id="PF05170">
    <property type="entry name" value="AsmA"/>
    <property type="match status" value="1"/>
</dbReference>
<comment type="caution">
    <text evidence="2">The sequence shown here is derived from an EMBL/GenBank/DDBJ whole genome shotgun (WGS) entry which is preliminary data.</text>
</comment>
<dbReference type="AlphaFoldDB" id="A0A4R2GI67"/>
<name>A0A4R2GI67_9BACT</name>
<dbReference type="PANTHER" id="PTHR30441:SF8">
    <property type="entry name" value="DUF748 DOMAIN-CONTAINING PROTEIN"/>
    <property type="match status" value="1"/>
</dbReference>
<protein>
    <submittedName>
        <fullName evidence="2">AsmA-like protein</fullName>
    </submittedName>
</protein>
<dbReference type="InterPro" id="IPR052894">
    <property type="entry name" value="AsmA-related"/>
</dbReference>
<evidence type="ECO:0000313" key="2">
    <source>
        <dbReference type="EMBL" id="TCO06979.1"/>
    </source>
</evidence>